<name>A0A0F7TM48_PENBI</name>
<accession>A0A0F7TM48</accession>
<evidence type="ECO:0000313" key="2">
    <source>
        <dbReference type="EMBL" id="CEJ57744.1"/>
    </source>
</evidence>
<protein>
    <submittedName>
        <fullName evidence="2">Uncharacterized protein</fullName>
    </submittedName>
</protein>
<gene>
    <name evidence="2" type="ORF">PMG11_06426</name>
</gene>
<reference evidence="3" key="1">
    <citation type="journal article" date="2015" name="Genome Announc.">
        <title>Draft genome sequence of the fungus Penicillium brasilianum MG11.</title>
        <authorList>
            <person name="Horn F."/>
            <person name="Linde J."/>
            <person name="Mattern D.J."/>
            <person name="Walther G."/>
            <person name="Guthke R."/>
            <person name="Brakhage A.A."/>
            <person name="Valiante V."/>
        </authorList>
    </citation>
    <scope>NUCLEOTIDE SEQUENCE [LARGE SCALE GENOMIC DNA]</scope>
    <source>
        <strain evidence="3">MG11</strain>
    </source>
</reference>
<dbReference type="OrthoDB" id="4368963at2759"/>
<keyword evidence="3" id="KW-1185">Reference proteome</keyword>
<dbReference type="STRING" id="104259.A0A0F7TM48"/>
<dbReference type="EMBL" id="CDHK01000005">
    <property type="protein sequence ID" value="CEJ57744.1"/>
    <property type="molecule type" value="Genomic_DNA"/>
</dbReference>
<sequence>MPRGAGGPRATEDALRRSRLSNSDDMGTNGMRVDELAEIRAKFSSYIQVLNLLNTNMIRSSQETVLNLLKTYIGDCRSGNREGAAMSCISTGSLEGGAKEAWRSLRKDLQSVGITPELFKIHRQIILSTIQKHWALDGVEDGSIAFLADAESASQADCGLGLLYADPKIPRDWPASRHLYSVNVSEGRESLESWRYSSLNSNMCDQYE</sequence>
<organism evidence="2 3">
    <name type="scientific">Penicillium brasilianum</name>
    <dbReference type="NCBI Taxonomy" id="104259"/>
    <lineage>
        <taxon>Eukaryota</taxon>
        <taxon>Fungi</taxon>
        <taxon>Dikarya</taxon>
        <taxon>Ascomycota</taxon>
        <taxon>Pezizomycotina</taxon>
        <taxon>Eurotiomycetes</taxon>
        <taxon>Eurotiomycetidae</taxon>
        <taxon>Eurotiales</taxon>
        <taxon>Aspergillaceae</taxon>
        <taxon>Penicillium</taxon>
    </lineage>
</organism>
<evidence type="ECO:0000313" key="3">
    <source>
        <dbReference type="Proteomes" id="UP000042958"/>
    </source>
</evidence>
<dbReference type="AlphaFoldDB" id="A0A0F7TM48"/>
<proteinExistence type="predicted"/>
<dbReference type="Proteomes" id="UP000042958">
    <property type="component" value="Unassembled WGS sequence"/>
</dbReference>
<evidence type="ECO:0000256" key="1">
    <source>
        <dbReference type="SAM" id="MobiDB-lite"/>
    </source>
</evidence>
<feature type="region of interest" description="Disordered" evidence="1">
    <location>
        <begin position="1"/>
        <end position="27"/>
    </location>
</feature>